<dbReference type="Gene3D" id="3.50.50.60">
    <property type="entry name" value="FAD/NAD(P)-binding domain"/>
    <property type="match status" value="1"/>
</dbReference>
<evidence type="ECO:0000313" key="2">
    <source>
        <dbReference type="Proteomes" id="UP000830835"/>
    </source>
</evidence>
<comment type="caution">
    <text evidence="1">The sequence shown here is derived from an EMBL/GenBank/DDBJ whole genome shotgun (WGS) entry which is preliminary data.</text>
</comment>
<dbReference type="EMBL" id="JAFIRA010000005">
    <property type="protein sequence ID" value="MCJ2541982.1"/>
    <property type="molecule type" value="Genomic_DNA"/>
</dbReference>
<organism evidence="1 2">
    <name type="scientific">Thermostichus vulcanus str. 'Rupite'</name>
    <dbReference type="NCBI Taxonomy" id="2813851"/>
    <lineage>
        <taxon>Bacteria</taxon>
        <taxon>Bacillati</taxon>
        <taxon>Cyanobacteriota</taxon>
        <taxon>Cyanophyceae</taxon>
        <taxon>Thermostichales</taxon>
        <taxon>Thermostichaceae</taxon>
        <taxon>Thermostichus</taxon>
    </lineage>
</organism>
<dbReference type="PANTHER" id="PTHR32098">
    <property type="entry name" value="LYCOPENE BETA/EPSILON CYCLASE PROTEIN"/>
    <property type="match status" value="1"/>
</dbReference>
<name>A0ABT0C866_THEVL</name>
<proteinExistence type="predicted"/>
<dbReference type="InterPro" id="IPR036188">
    <property type="entry name" value="FAD/NAD-bd_sf"/>
</dbReference>
<gene>
    <name evidence="1" type="ORF">JX360_03515</name>
</gene>
<sequence length="679" mass="77387">MLTQLYYREIPFPNRAEVVRWLQTIPLPEGGKRIPTASGLRIQGSGAELALLTWTGLNTTYLKVFQWSERPFPKQRKWLRELETAIQAQFPHRYPQLPEINLEAGSIFEQLEPFYPQTVKYFRRIPNGEFDLQRVYWWEKRWREEVQSPPKHPQPVLFKQPSPDPAESHWDLVIVGGALGAIYGAAMARLGYRVALVERLPFGRMNREWNISRRELRTLVEMGLLSAEQVESLILREYTDGFNKFFDGNSPIKAPVVHTPTVLNLAIDAEKLLHLCGEILRSCGGAIYDRSEFQRAYLTEQEVTLVLKDLREGQVFTLGSRLLVDAMGTASPIAQQLYRQRAFDSVCPTVGATIQGGFEPGVWDPQFGDILASHGDISRGRQLIWELFPGPGNDLTFYLFHYHQVHPENPGSLLELYEDFFTILPEYRRCDPEQLQWKKATFGYIPGRFHHGAPHSDPDSRFDRVLLIGDAAAMQSPLSFTGFGSLIRNCPRLCDLSHTALRHNLLTAPDLAQIRAYQGNSAVTWLFSRGMMVPTGKVLPPARINATLNSFFGILASESPEVVDDFIKDRAGWIPFNRMAIKAALQNPRLLLWIWNAVGAKGFADWLPTYFSYTGLALLSFLLRGWVPGLLRRLQPWLEAHYPRLWLRCLHWSYILTYGVGQPRIELQLPTAGPPPSAQ</sequence>
<dbReference type="SUPFAM" id="SSF51905">
    <property type="entry name" value="FAD/NAD(P)-binding domain"/>
    <property type="match status" value="1"/>
</dbReference>
<protein>
    <submittedName>
        <fullName evidence="1">Flavin-dependent dehydrogenase</fullName>
    </submittedName>
</protein>
<dbReference type="Proteomes" id="UP000830835">
    <property type="component" value="Unassembled WGS sequence"/>
</dbReference>
<accession>A0ABT0C866</accession>
<keyword evidence="2" id="KW-1185">Reference proteome</keyword>
<dbReference type="RefSeq" id="WP_244349193.1">
    <property type="nucleotide sequence ID" value="NZ_JAFIRA010000005.1"/>
</dbReference>
<reference evidence="1" key="1">
    <citation type="submission" date="2021-02" db="EMBL/GenBank/DDBJ databases">
        <title>The CRISPR/cas machinery reduction and long-range gene transfer in the hot spring cyanobacterium Synechococcus.</title>
        <authorList>
            <person name="Dvorak P."/>
            <person name="Jahodarova E."/>
            <person name="Hasler P."/>
            <person name="Poulickova A."/>
        </authorList>
    </citation>
    <scope>NUCLEOTIDE SEQUENCE</scope>
    <source>
        <strain evidence="1">Rupite</strain>
    </source>
</reference>
<dbReference type="PANTHER" id="PTHR32098:SF5">
    <property type="entry name" value="LYCOPENE BETA_EPSILON CYCLASE PROTEIN"/>
    <property type="match status" value="1"/>
</dbReference>
<evidence type="ECO:0000313" key="1">
    <source>
        <dbReference type="EMBL" id="MCJ2541982.1"/>
    </source>
</evidence>